<dbReference type="Gene3D" id="3.40.50.1820">
    <property type="entry name" value="alpha/beta hydrolase"/>
    <property type="match status" value="1"/>
</dbReference>
<dbReference type="InterPro" id="IPR012908">
    <property type="entry name" value="PGAP1-ab_dom-like"/>
</dbReference>
<organism evidence="2 3">
    <name type="scientific">Neoroseomonas eburnea</name>
    <dbReference type="NCBI Taxonomy" id="1346889"/>
    <lineage>
        <taxon>Bacteria</taxon>
        <taxon>Pseudomonadati</taxon>
        <taxon>Pseudomonadota</taxon>
        <taxon>Alphaproteobacteria</taxon>
        <taxon>Acetobacterales</taxon>
        <taxon>Acetobacteraceae</taxon>
        <taxon>Neoroseomonas</taxon>
    </lineage>
</organism>
<accession>A0A9X9XJ74</accession>
<dbReference type="Proteomes" id="UP001138709">
    <property type="component" value="Unassembled WGS sequence"/>
</dbReference>
<reference evidence="2" key="2">
    <citation type="journal article" date="2021" name="Syst. Appl. Microbiol.">
        <title>Roseomonas hellenica sp. nov., isolated from roots of wild-growing Alkanna tinctoria.</title>
        <authorList>
            <person name="Rat A."/>
            <person name="Naranjo H.D."/>
            <person name="Lebbe L."/>
            <person name="Cnockaert M."/>
            <person name="Krigas N."/>
            <person name="Grigoriadou K."/>
            <person name="Maloupa E."/>
            <person name="Willems A."/>
        </authorList>
    </citation>
    <scope>NUCLEOTIDE SEQUENCE</scope>
    <source>
        <strain evidence="2">LMG 31228</strain>
    </source>
</reference>
<dbReference type="RefSeq" id="WP_211849324.1">
    <property type="nucleotide sequence ID" value="NZ_JAAEDL010000040.1"/>
</dbReference>
<name>A0A9X9XJ74_9PROT</name>
<dbReference type="Pfam" id="PF07819">
    <property type="entry name" value="PGAP1"/>
    <property type="match status" value="1"/>
</dbReference>
<reference evidence="2" key="1">
    <citation type="submission" date="2020-01" db="EMBL/GenBank/DDBJ databases">
        <authorList>
            <person name="Rat A."/>
        </authorList>
    </citation>
    <scope>NUCLEOTIDE SEQUENCE</scope>
    <source>
        <strain evidence="2">LMG 31228</strain>
    </source>
</reference>
<dbReference type="SUPFAM" id="SSF53474">
    <property type="entry name" value="alpha/beta-Hydrolases"/>
    <property type="match status" value="1"/>
</dbReference>
<gene>
    <name evidence="2" type="ORF">GXW74_25005</name>
</gene>
<proteinExistence type="predicted"/>
<comment type="caution">
    <text evidence="2">The sequence shown here is derived from an EMBL/GenBank/DDBJ whole genome shotgun (WGS) entry which is preliminary data.</text>
</comment>
<evidence type="ECO:0000313" key="3">
    <source>
        <dbReference type="Proteomes" id="UP001138709"/>
    </source>
</evidence>
<dbReference type="GO" id="GO:0016788">
    <property type="term" value="F:hydrolase activity, acting on ester bonds"/>
    <property type="evidence" value="ECO:0007669"/>
    <property type="project" value="InterPro"/>
</dbReference>
<dbReference type="AlphaFoldDB" id="A0A9X9XJ74"/>
<protein>
    <recommendedName>
        <fullName evidence="1">GPI inositol-deacylase PGAP1-like alpha/beta domain-containing protein</fullName>
    </recommendedName>
</protein>
<keyword evidence="3" id="KW-1185">Reference proteome</keyword>
<dbReference type="InterPro" id="IPR029058">
    <property type="entry name" value="AB_hydrolase_fold"/>
</dbReference>
<sequence length="523" mass="58883">MAMLSAPHYPIIYVRGYAGNDDEIEDTVADPYMGFNLGATKIRQQWTGRVVRHYFESPLVRLMKDFGYRDVYSSGLDVLGADLPPEELVDPRSIVIYRYYDEVSGALGDGRQRRMETFGEGLGALIEKLRERICPTAEEKQSFRVHLVGHSMGGLVIRCFLQNDKVSRPEVKALVDRVFTYATPHDGIEFEIIGNVPGFFTRNSADNFNRERMCDYLGLPEGTEKVNTLAGRFDPDRFFCLVGTNARDYTVASGWSSRVVGPFSDGLVRIDNAHVVGPTGDPQRPTRIAPRAFVHRSHSGHYGIVNSEEGYQNLTRFLFGDVRVDGELHVRAITLPADVQKLKEEGKEVRASYHFECVTAVRGAHWDLSRRVMAENSTVFRKYGELFPEKAGEHDRPLLDRPLLFTTFLNSAARVDKRRRSLGFSVDLGVLVPDYEVAGVLWLKNHYPGGTIFREKINLEAIPTAKEGEPWRLRYGFDSRTPNAATKEAEGIPADGALTFRIPILQQRRPGIDADLVLIARGR</sequence>
<evidence type="ECO:0000259" key="1">
    <source>
        <dbReference type="Pfam" id="PF07819"/>
    </source>
</evidence>
<evidence type="ECO:0000313" key="2">
    <source>
        <dbReference type="EMBL" id="MBR0683760.1"/>
    </source>
</evidence>
<dbReference type="EMBL" id="JAAEDL010000040">
    <property type="protein sequence ID" value="MBR0683760.1"/>
    <property type="molecule type" value="Genomic_DNA"/>
</dbReference>
<feature type="domain" description="GPI inositol-deacylase PGAP1-like alpha/beta" evidence="1">
    <location>
        <begin position="137"/>
        <end position="188"/>
    </location>
</feature>